<feature type="chain" id="PRO_5035807755" evidence="3">
    <location>
        <begin position="24"/>
        <end position="248"/>
    </location>
</feature>
<feature type="region of interest" description="Disordered" evidence="1">
    <location>
        <begin position="111"/>
        <end position="148"/>
    </location>
</feature>
<dbReference type="AlphaFoldDB" id="A0A8S9ZQH8"/>
<evidence type="ECO:0000256" key="1">
    <source>
        <dbReference type="SAM" id="MobiDB-lite"/>
    </source>
</evidence>
<gene>
    <name evidence="4" type="ORF">Mgra_00005108</name>
</gene>
<feature type="compositionally biased region" description="Basic residues" evidence="1">
    <location>
        <begin position="111"/>
        <end position="121"/>
    </location>
</feature>
<organism evidence="4 5">
    <name type="scientific">Meloidogyne graminicola</name>
    <dbReference type="NCBI Taxonomy" id="189291"/>
    <lineage>
        <taxon>Eukaryota</taxon>
        <taxon>Metazoa</taxon>
        <taxon>Ecdysozoa</taxon>
        <taxon>Nematoda</taxon>
        <taxon>Chromadorea</taxon>
        <taxon>Rhabditida</taxon>
        <taxon>Tylenchina</taxon>
        <taxon>Tylenchomorpha</taxon>
        <taxon>Tylenchoidea</taxon>
        <taxon>Meloidogynidae</taxon>
        <taxon>Meloidogyninae</taxon>
        <taxon>Meloidogyne</taxon>
    </lineage>
</organism>
<name>A0A8S9ZQH8_9BILA</name>
<feature type="compositionally biased region" description="Basic and acidic residues" evidence="1">
    <location>
        <begin position="197"/>
        <end position="207"/>
    </location>
</feature>
<keyword evidence="2" id="KW-0812">Transmembrane</keyword>
<reference evidence="4" key="1">
    <citation type="journal article" date="2020" name="Ecol. Evol.">
        <title>Genome structure and content of the rice root-knot nematode (Meloidogyne graminicola).</title>
        <authorList>
            <person name="Phan N.T."/>
            <person name="Danchin E.G.J."/>
            <person name="Klopp C."/>
            <person name="Perfus-Barbeoch L."/>
            <person name="Kozlowski D.K."/>
            <person name="Koutsovoulos G.D."/>
            <person name="Lopez-Roques C."/>
            <person name="Bouchez O."/>
            <person name="Zahm M."/>
            <person name="Besnard G."/>
            <person name="Bellafiore S."/>
        </authorList>
    </citation>
    <scope>NUCLEOTIDE SEQUENCE</scope>
    <source>
        <strain evidence="4">VN-18</strain>
    </source>
</reference>
<feature type="region of interest" description="Disordered" evidence="1">
    <location>
        <begin position="162"/>
        <end position="220"/>
    </location>
</feature>
<keyword evidence="2" id="KW-1133">Transmembrane helix</keyword>
<evidence type="ECO:0000256" key="3">
    <source>
        <dbReference type="SAM" id="SignalP"/>
    </source>
</evidence>
<keyword evidence="3" id="KW-0732">Signal</keyword>
<protein>
    <submittedName>
        <fullName evidence="4">Uncharacterized protein</fullName>
    </submittedName>
</protein>
<sequence length="248" mass="28040">MVKIKVLLLIMFNIVIIYSSVSQDDFSTTSSNINVTEHGDKEFTDFNKRKLPIVKKMEIENNRSVSLNFLMIFYLVIAPIFGLIIFALLMFCCVRCYKKWKKAKIEAFARRRERRRSRSKSQSRTESRRKERPRPPAPAEEAPGSTMLTPIEDLVSKSLTALVGGPKSSTGKSFRTPPPSREGVIIPNSNGSEGSITDDRKEGKENTEESIEDDLLERQPSIPILRPVIEVGSIREGHDVESSIRALK</sequence>
<keyword evidence="5" id="KW-1185">Reference proteome</keyword>
<feature type="transmembrane region" description="Helical" evidence="2">
    <location>
        <begin position="71"/>
        <end position="94"/>
    </location>
</feature>
<feature type="signal peptide" evidence="3">
    <location>
        <begin position="1"/>
        <end position="23"/>
    </location>
</feature>
<evidence type="ECO:0000313" key="4">
    <source>
        <dbReference type="EMBL" id="KAF7635432.1"/>
    </source>
</evidence>
<accession>A0A8S9ZQH8</accession>
<dbReference type="EMBL" id="JABEBT010000042">
    <property type="protein sequence ID" value="KAF7635432.1"/>
    <property type="molecule type" value="Genomic_DNA"/>
</dbReference>
<keyword evidence="2" id="KW-0472">Membrane</keyword>
<proteinExistence type="predicted"/>
<evidence type="ECO:0000256" key="2">
    <source>
        <dbReference type="SAM" id="Phobius"/>
    </source>
</evidence>
<comment type="caution">
    <text evidence="4">The sequence shown here is derived from an EMBL/GenBank/DDBJ whole genome shotgun (WGS) entry which is preliminary data.</text>
</comment>
<dbReference type="Proteomes" id="UP000605970">
    <property type="component" value="Unassembled WGS sequence"/>
</dbReference>
<evidence type="ECO:0000313" key="5">
    <source>
        <dbReference type="Proteomes" id="UP000605970"/>
    </source>
</evidence>
<dbReference type="OrthoDB" id="5909677at2759"/>